<keyword evidence="2" id="KW-1185">Reference proteome</keyword>
<protein>
    <submittedName>
        <fullName evidence="1">Uncharacterized protein</fullName>
    </submittedName>
</protein>
<evidence type="ECO:0000313" key="2">
    <source>
        <dbReference type="Proteomes" id="UP000305401"/>
    </source>
</evidence>
<evidence type="ECO:0000313" key="1">
    <source>
        <dbReference type="EMBL" id="THG54623.1"/>
    </source>
</evidence>
<dbReference type="EMBL" id="SSTG01000013">
    <property type="protein sequence ID" value="THG54623.1"/>
    <property type="molecule type" value="Genomic_DNA"/>
</dbReference>
<reference evidence="1" key="1">
    <citation type="submission" date="2019-04" db="EMBL/GenBank/DDBJ databases">
        <title>Microbes associate with the intestines of laboratory mice.</title>
        <authorList>
            <person name="Navarre W."/>
            <person name="Wong E."/>
            <person name="Huang K.C."/>
            <person name="Tropini C."/>
            <person name="Ng K."/>
            <person name="Yu B."/>
        </authorList>
    </citation>
    <scope>NUCLEOTIDE SEQUENCE</scope>
    <source>
        <strain evidence="1">NM86_A22</strain>
    </source>
</reference>
<dbReference type="Proteomes" id="UP000305401">
    <property type="component" value="Unassembled WGS sequence"/>
</dbReference>
<gene>
    <name evidence="1" type="ORF">E5990_02210</name>
</gene>
<accession>A0AC61S7P0</accession>
<organism evidence="1 2">
    <name type="scientific">Muribaculum caecicola</name>
    <dbReference type="NCBI Taxonomy" id="3038144"/>
    <lineage>
        <taxon>Bacteria</taxon>
        <taxon>Pseudomonadati</taxon>
        <taxon>Bacteroidota</taxon>
        <taxon>Bacteroidia</taxon>
        <taxon>Bacteroidales</taxon>
        <taxon>Muribaculaceae</taxon>
        <taxon>Muribaculum</taxon>
    </lineage>
</organism>
<name>A0AC61S7P0_9BACT</name>
<comment type="caution">
    <text evidence="1">The sequence shown here is derived from an EMBL/GenBank/DDBJ whole genome shotgun (WGS) entry which is preliminary data.</text>
</comment>
<proteinExistence type="predicted"/>
<sequence length="987" mass="108107">MKRIFKIVGVALAVACAASANATIPNLLQGTDGEQCRKWVDSVFNTMSETDRLKQLFMPVVDPTNIAVAKKTLYNHIVNNSVGGILFSGGKARQYTELIDYCQSVAKVPLLFTLDGEWGPAMRLKDVGGFPYNMGLGAIQDPELLYLYGQETARQCRLLGLQVNFAPVLDVNSDPANPVIGKRSFGEDPRRVAELGCAYSRGLESGGVMAVAKHFPGHGDTNVDSHKVLPTIYHDKCTLDSVDLLPFQRFIDEGYSGIMVGHLNVPVVDKTNTPSSLSKFVSTDLLKHEMGFEGLAFTDALTMGGASQKNSDNCLRAFKAGADVLLKPANTAASIQAMLAALRSGEITQSQIDESCRKILTYKYVLGLRKRPEKVDRPDLLEQLNSPEAEAVRRNLVEAMTTCIRNDNDLLPFKNLESNTIAVVNIGAPAANEFTRFCGKYADVSTFAAQQGLTQQQLMRIKKHSIVVAAVYSDNEGARHIMSQLSRCENLVTVFFINPYKMSDFAPIPGEAILLMGENTRLTREYAAQALFGGFEVRGKLPVNVKGVAPLGRGILLPKTRIGYSDPLSAGFKLPLADSIDKIIKTAMTAGAFPGCQILVARNGNVILDRQYGFTDRSRVVAVTDSTLYDLASVSKITGTLPGVMAAYDKGLFGLDKPASAYIPEMSTEGKDTITVRQLLLHQSRMPASISMYDLMMDPCTYTGRLLSRRKRVPNTVLVHRGVYGNADAKLRKDIISAHKSESAPYSVAGNVYVGQAAMDTIMQHVYDVPLRNKHGYLYSDLNFALLMDMEQNVTGEPHDKWVRDNVFGPLGCTRTGYRPLGRFKKRNIAPTENDRFLRKCTGHGIVHDEFAAFSGGVQGNAGLFSNSGDLAKLCQMWLNGGVYGGQRLLKKETVDLFTKTKSDISRRGLGFDKPDVDNPDKSPTAKSAPASVYGHLGFTGTAVWVDPDNDMFMIFLCNRVCPTRDNRAFSTTNPRPALMQAIYNCM</sequence>